<comment type="caution">
    <text evidence="3">The sequence shown here is derived from an EMBL/GenBank/DDBJ whole genome shotgun (WGS) entry which is preliminary data.</text>
</comment>
<dbReference type="OrthoDB" id="1523755at2"/>
<dbReference type="EMBL" id="WSQA01000012">
    <property type="protein sequence ID" value="MVZ63398.1"/>
    <property type="molecule type" value="Genomic_DNA"/>
</dbReference>
<feature type="domain" description="Secretion system C-terminal sorting" evidence="2">
    <location>
        <begin position="74"/>
        <end position="152"/>
    </location>
</feature>
<feature type="chain" id="PRO_5026980941" evidence="1">
    <location>
        <begin position="29"/>
        <end position="153"/>
    </location>
</feature>
<dbReference type="Pfam" id="PF18962">
    <property type="entry name" value="Por_Secre_tail"/>
    <property type="match status" value="1"/>
</dbReference>
<accession>A0A6N8L5E6</accession>
<dbReference type="InterPro" id="IPR026444">
    <property type="entry name" value="Secre_tail"/>
</dbReference>
<keyword evidence="1" id="KW-0732">Signal</keyword>
<evidence type="ECO:0000259" key="2">
    <source>
        <dbReference type="Pfam" id="PF18962"/>
    </source>
</evidence>
<sequence>MKLELGNITRYFIYTAMLVWMFVGTVHAASNPQSSDTTKITNSKQSLISAKNRSQVRASALAEESDKLINNVKVYYNPIAEQISVNFKLNKSSHISIKVMDALGNELLALHSGDLEAGSQNLSFDVSSKLKEGFYFVRVMGGSETVVKRISVR</sequence>
<evidence type="ECO:0000313" key="3">
    <source>
        <dbReference type="EMBL" id="MVZ63398.1"/>
    </source>
</evidence>
<dbReference type="AlphaFoldDB" id="A0A6N8L5E6"/>
<evidence type="ECO:0000313" key="4">
    <source>
        <dbReference type="Proteomes" id="UP000435036"/>
    </source>
</evidence>
<keyword evidence="4" id="KW-1185">Reference proteome</keyword>
<protein>
    <submittedName>
        <fullName evidence="3">T9SS type A sorting domain-containing protein</fullName>
    </submittedName>
</protein>
<evidence type="ECO:0000256" key="1">
    <source>
        <dbReference type="SAM" id="SignalP"/>
    </source>
</evidence>
<dbReference type="RefSeq" id="WP_160370114.1">
    <property type="nucleotide sequence ID" value="NZ_WSQA01000012.1"/>
</dbReference>
<proteinExistence type="predicted"/>
<dbReference type="Proteomes" id="UP000435036">
    <property type="component" value="Unassembled WGS sequence"/>
</dbReference>
<dbReference type="NCBIfam" id="TIGR04183">
    <property type="entry name" value="Por_Secre_tail"/>
    <property type="match status" value="1"/>
</dbReference>
<gene>
    <name evidence="3" type="ORF">GQF63_15330</name>
</gene>
<name>A0A6N8L5E6_9SPHI</name>
<organism evidence="3 4">
    <name type="scientific">Sphingobacterium humi</name>
    <dbReference type="NCBI Taxonomy" id="1796905"/>
    <lineage>
        <taxon>Bacteria</taxon>
        <taxon>Pseudomonadati</taxon>
        <taxon>Bacteroidota</taxon>
        <taxon>Sphingobacteriia</taxon>
        <taxon>Sphingobacteriales</taxon>
        <taxon>Sphingobacteriaceae</taxon>
        <taxon>Sphingobacterium</taxon>
    </lineage>
</organism>
<feature type="signal peptide" evidence="1">
    <location>
        <begin position="1"/>
        <end position="28"/>
    </location>
</feature>
<reference evidence="3 4" key="1">
    <citation type="submission" date="2019-12" db="EMBL/GenBank/DDBJ databases">
        <authorList>
            <person name="Dong K."/>
        </authorList>
    </citation>
    <scope>NUCLEOTIDE SEQUENCE [LARGE SCALE GENOMIC DNA]</scope>
    <source>
        <strain evidence="3 4">JCM 31225</strain>
    </source>
</reference>